<dbReference type="PANTHER" id="PTHR30189">
    <property type="entry name" value="LPS-ASSEMBLY PROTEIN"/>
    <property type="match status" value="1"/>
</dbReference>
<dbReference type="eggNOG" id="COG1452">
    <property type="taxonomic scope" value="Bacteria"/>
</dbReference>
<protein>
    <submittedName>
        <fullName evidence="1">Organic solvent tolerance protein OstA</fullName>
    </submittedName>
</protein>
<dbReference type="Pfam" id="PF12600">
    <property type="entry name" value="DUF3769"/>
    <property type="match status" value="1"/>
</dbReference>
<dbReference type="InterPro" id="IPR022244">
    <property type="entry name" value="DUF3769"/>
</dbReference>
<dbReference type="Proteomes" id="UP000010366">
    <property type="component" value="Chromosome"/>
</dbReference>
<dbReference type="InterPro" id="IPR050218">
    <property type="entry name" value="LptD"/>
</dbReference>
<name>K9UA99_CHAP6</name>
<dbReference type="GO" id="GO:0009279">
    <property type="term" value="C:cell outer membrane"/>
    <property type="evidence" value="ECO:0007669"/>
    <property type="project" value="TreeGrafter"/>
</dbReference>
<reference evidence="1 2" key="1">
    <citation type="submission" date="2012-05" db="EMBL/GenBank/DDBJ databases">
        <title>Finished chromosome of genome of Chamaesiphon sp. PCC 6605.</title>
        <authorList>
            <consortium name="US DOE Joint Genome Institute"/>
            <person name="Gugger M."/>
            <person name="Coursin T."/>
            <person name="Rippka R."/>
            <person name="Tandeau De Marsac N."/>
            <person name="Huntemann M."/>
            <person name="Wei C.-L."/>
            <person name="Han J."/>
            <person name="Detter J.C."/>
            <person name="Han C."/>
            <person name="Tapia R."/>
            <person name="Chen A."/>
            <person name="Kyrpides N."/>
            <person name="Mavromatis K."/>
            <person name="Markowitz V."/>
            <person name="Szeto E."/>
            <person name="Ivanova N."/>
            <person name="Pagani I."/>
            <person name="Pati A."/>
            <person name="Goodwin L."/>
            <person name="Nordberg H.P."/>
            <person name="Cantor M.N."/>
            <person name="Hua S.X."/>
            <person name="Woyke T."/>
            <person name="Kerfeld C.A."/>
        </authorList>
    </citation>
    <scope>NUCLEOTIDE SEQUENCE [LARGE SCALE GENOMIC DNA]</scope>
    <source>
        <strain evidence="2">ATCC 27169 / PCC 6605</strain>
    </source>
</reference>
<dbReference type="GO" id="GO:1990351">
    <property type="term" value="C:transporter complex"/>
    <property type="evidence" value="ECO:0007669"/>
    <property type="project" value="TreeGrafter"/>
</dbReference>
<accession>K9UA99</accession>
<gene>
    <name evidence="1" type="ORF">Cha6605_0018</name>
</gene>
<keyword evidence="2" id="KW-1185">Reference proteome</keyword>
<dbReference type="EMBL" id="CP003600">
    <property type="protein sequence ID" value="AFY91326.1"/>
    <property type="molecule type" value="Genomic_DNA"/>
</dbReference>
<evidence type="ECO:0000313" key="1">
    <source>
        <dbReference type="EMBL" id="AFY91326.1"/>
    </source>
</evidence>
<proteinExistence type="predicted"/>
<dbReference type="AlphaFoldDB" id="K9UA99"/>
<dbReference type="HOGENOM" id="CLU_010500_1_0_3"/>
<organism evidence="1 2">
    <name type="scientific">Chamaesiphon minutus (strain ATCC 27169 / PCC 6605)</name>
    <dbReference type="NCBI Taxonomy" id="1173020"/>
    <lineage>
        <taxon>Bacteria</taxon>
        <taxon>Bacillati</taxon>
        <taxon>Cyanobacteriota</taxon>
        <taxon>Cyanophyceae</taxon>
        <taxon>Gomontiellales</taxon>
        <taxon>Chamaesiphonaceae</taxon>
        <taxon>Chamaesiphon</taxon>
    </lineage>
</organism>
<evidence type="ECO:0000313" key="2">
    <source>
        <dbReference type="Proteomes" id="UP000010366"/>
    </source>
</evidence>
<dbReference type="STRING" id="1173020.Cha6605_0018"/>
<dbReference type="PANTHER" id="PTHR30189:SF1">
    <property type="entry name" value="LPS-ASSEMBLY PROTEIN LPTD"/>
    <property type="match status" value="1"/>
</dbReference>
<sequence length="685" mass="76147">MGKKLDRYMARRTWKAAQYLLLLSYYSIDISLRPVLAGSVAPLPSVNSTPAAKSSPLTYTIVQNGPEVPPTTNISAPSGKIELDAQQQEFDNNTQIITASGKVVVRFNKALLTADRLRVNLLTKIATADGSVTLVRGKQILYGTQFEYNFEDDLGSIVEARGDIYQPTLVRDLNLVSPASVPTPAGEKPFTEILLSDRLRNDQPVTNIRNPGSVGINTSERDIDFQPTLRPTGGTVTRLRFQADKVDFTGDRVIAEKIRITNDPFSPPELQVKADRAEFKTINSEEDEILTRNARITVENSFDIPLSPIFRDRVLINRLGKSPNPFNFGFDGQDRGGFFIENAFYPVFDPRFKLTITPQYFVQRAVTGLSFFDPASFGVKTNIEGNLSPNTTLLASAALAGLNFDKISDNFRGQVAVRQNLNLFEYPHVFTAEASYRQRVFNGSLRDQNIQSSIGAVLASPYIPVGNTGASFNYQLGAQAINANTDRQNLLGANRTNDLVSLNRYQASANLGKSFKLWEGQGLPPNQKETYNYSPTPVIPYLQLNTGIQGAINSYSNGENQPVIGYYVGIQGQFGNFSKQTFDYTGFNLTYFQQFRGTSSPFLFDRIVDNRILSAGINQQISGPFRLGIQSSINLDSGQQISTDYYLEYSRRTYNVILRYNPALQLGSIGFRLNDFNWDGITPSF</sequence>
<dbReference type="KEGG" id="cmp:Cha6605_0018"/>